<proteinExistence type="predicted"/>
<evidence type="ECO:0000313" key="3">
    <source>
        <dbReference type="EMBL" id="KAK4592929.1"/>
    </source>
</evidence>
<feature type="compositionally biased region" description="Polar residues" evidence="1">
    <location>
        <begin position="176"/>
        <end position="187"/>
    </location>
</feature>
<dbReference type="InterPro" id="IPR036236">
    <property type="entry name" value="Znf_C2H2_sf"/>
</dbReference>
<dbReference type="PANTHER" id="PTHR47487">
    <property type="entry name" value="OS06G0651300 PROTEIN-RELATED"/>
    <property type="match status" value="1"/>
</dbReference>
<sequence length="492" mass="52796">MPTAITWLNQFSVFQIGQSPYRGGGRRGGRPFRGGGRGHFRGRGRGQGGGRHFPPNGAAITTATASAPVEGGAAIMPPPSASVSGQAQLPVVAQVPGAPFWPPPRMAWCELCRVDCNTLEILEQHKNGKRHKKNLQVHEELQKLNKVITGQQNVQMPNSELKQETVQQEKVEEFENQTPSENLNPETVSDDNIKETEQQKEAVGNSEVLAIETEGKPQDHFAAQGRGLKRKMRGGRGGKYMRTFEGSRRPVEPPKPKQVVPLVCELCNVKCDSQIVFNSHLTGKKHQGNLKRFHGHRALYGEAGLQALYPPNFNTPSELQAVYQPNVNSPSTSLTPQVQPGVNDPQILLAQLLMSYVLSQAQAPGMIPAAGTLASVPIPAAAASQSILETENQQGSESQGSRDVPEAGTQKAGMTEVKVQLQHVITESEAPATLSTDTKTKDGNSESIKEASLPSDISVTAPLDNPTVLAEQFVSATVANEVAPIPGSEAAP</sequence>
<organism evidence="3 4">
    <name type="scientific">Quercus rubra</name>
    <name type="common">Northern red oak</name>
    <name type="synonym">Quercus borealis</name>
    <dbReference type="NCBI Taxonomy" id="3512"/>
    <lineage>
        <taxon>Eukaryota</taxon>
        <taxon>Viridiplantae</taxon>
        <taxon>Streptophyta</taxon>
        <taxon>Embryophyta</taxon>
        <taxon>Tracheophyta</taxon>
        <taxon>Spermatophyta</taxon>
        <taxon>Magnoliopsida</taxon>
        <taxon>eudicotyledons</taxon>
        <taxon>Gunneridae</taxon>
        <taxon>Pentapetalae</taxon>
        <taxon>rosids</taxon>
        <taxon>fabids</taxon>
        <taxon>Fagales</taxon>
        <taxon>Fagaceae</taxon>
        <taxon>Quercus</taxon>
    </lineage>
</organism>
<feature type="region of interest" description="Disordered" evidence="1">
    <location>
        <begin position="386"/>
        <end position="413"/>
    </location>
</feature>
<dbReference type="EMBL" id="JAXUIC010000004">
    <property type="protein sequence ID" value="KAK4592929.1"/>
    <property type="molecule type" value="Genomic_DNA"/>
</dbReference>
<dbReference type="InterPro" id="IPR003604">
    <property type="entry name" value="Matrin/U1-like-C_Znf_C2H2"/>
</dbReference>
<feature type="compositionally biased region" description="Basic and acidic residues" evidence="1">
    <location>
        <begin position="163"/>
        <end position="173"/>
    </location>
</feature>
<dbReference type="Proteomes" id="UP001324115">
    <property type="component" value="Unassembled WGS sequence"/>
</dbReference>
<feature type="region of interest" description="Disordered" evidence="1">
    <location>
        <begin position="426"/>
        <end position="460"/>
    </location>
</feature>
<feature type="region of interest" description="Disordered" evidence="1">
    <location>
        <begin position="19"/>
        <end position="59"/>
    </location>
</feature>
<dbReference type="GO" id="GO:0003676">
    <property type="term" value="F:nucleic acid binding"/>
    <property type="evidence" value="ECO:0007669"/>
    <property type="project" value="InterPro"/>
</dbReference>
<feature type="domain" description="U1-type" evidence="2">
    <location>
        <begin position="259"/>
        <end position="293"/>
    </location>
</feature>
<name>A0AAN7IXD1_QUERU</name>
<gene>
    <name evidence="3" type="ORF">RGQ29_017172</name>
</gene>
<dbReference type="SUPFAM" id="SSF57667">
    <property type="entry name" value="beta-beta-alpha zinc fingers"/>
    <property type="match status" value="2"/>
</dbReference>
<feature type="domain" description="U1-type" evidence="2">
    <location>
        <begin position="104"/>
        <end position="138"/>
    </location>
</feature>
<feature type="compositionally biased region" description="Polar residues" evidence="1">
    <location>
        <begin position="386"/>
        <end position="401"/>
    </location>
</feature>
<evidence type="ECO:0000256" key="1">
    <source>
        <dbReference type="SAM" id="MobiDB-lite"/>
    </source>
</evidence>
<dbReference type="AlphaFoldDB" id="A0AAN7IXD1"/>
<protein>
    <recommendedName>
        <fullName evidence="2">U1-type domain-containing protein</fullName>
    </recommendedName>
</protein>
<feature type="compositionally biased region" description="Basic residues" evidence="1">
    <location>
        <begin position="24"/>
        <end position="44"/>
    </location>
</feature>
<evidence type="ECO:0000313" key="4">
    <source>
        <dbReference type="Proteomes" id="UP001324115"/>
    </source>
</evidence>
<feature type="compositionally biased region" description="Basic and acidic residues" evidence="1">
    <location>
        <begin position="438"/>
        <end position="449"/>
    </location>
</feature>
<keyword evidence="4" id="KW-1185">Reference proteome</keyword>
<reference evidence="3 4" key="1">
    <citation type="journal article" date="2023" name="G3 (Bethesda)">
        <title>A haplotype-resolved chromosome-scale genome for Quercus rubra L. provides insights into the genetics of adaptive traits for red oak species.</title>
        <authorList>
            <person name="Kapoor B."/>
            <person name="Jenkins J."/>
            <person name="Schmutz J."/>
            <person name="Zhebentyayeva T."/>
            <person name="Kuelheim C."/>
            <person name="Coggeshall M."/>
            <person name="Heim C."/>
            <person name="Lasky J.R."/>
            <person name="Leites L."/>
            <person name="Islam-Faridi N."/>
            <person name="Romero-Severson J."/>
            <person name="DeLeo V.L."/>
            <person name="Lucas S.M."/>
            <person name="Lazic D."/>
            <person name="Gailing O."/>
            <person name="Carlson J."/>
            <person name="Staton M."/>
        </authorList>
    </citation>
    <scope>NUCLEOTIDE SEQUENCE [LARGE SCALE GENOMIC DNA]</scope>
    <source>
        <strain evidence="3">Pseudo-F2</strain>
    </source>
</reference>
<dbReference type="SMART" id="SM00451">
    <property type="entry name" value="ZnF_U1"/>
    <property type="match status" value="2"/>
</dbReference>
<dbReference type="Gene3D" id="3.30.160.60">
    <property type="entry name" value="Classic Zinc Finger"/>
    <property type="match status" value="2"/>
</dbReference>
<evidence type="ECO:0000259" key="2">
    <source>
        <dbReference type="SMART" id="SM00451"/>
    </source>
</evidence>
<dbReference type="PANTHER" id="PTHR47487:SF3">
    <property type="entry name" value="GLUTENIN, HIGH MOLECULAR WEIGHT SUBUNIT 12-LIKE"/>
    <property type="match status" value="1"/>
</dbReference>
<dbReference type="GO" id="GO:0008270">
    <property type="term" value="F:zinc ion binding"/>
    <property type="evidence" value="ECO:0007669"/>
    <property type="project" value="InterPro"/>
</dbReference>
<feature type="region of interest" description="Disordered" evidence="1">
    <location>
        <begin position="163"/>
        <end position="188"/>
    </location>
</feature>
<accession>A0AAN7IXD1</accession>
<dbReference type="InterPro" id="IPR013087">
    <property type="entry name" value="Znf_C2H2_type"/>
</dbReference>
<dbReference type="Pfam" id="PF12874">
    <property type="entry name" value="zf-met"/>
    <property type="match status" value="2"/>
</dbReference>
<comment type="caution">
    <text evidence="3">The sequence shown here is derived from an EMBL/GenBank/DDBJ whole genome shotgun (WGS) entry which is preliminary data.</text>
</comment>